<protein>
    <recommendedName>
        <fullName evidence="1">HigA2-like helix-turn-helix domain-containing protein</fullName>
    </recommendedName>
</protein>
<dbReference type="Gene3D" id="1.10.260.40">
    <property type="entry name" value="lambda repressor-like DNA-binding domains"/>
    <property type="match status" value="1"/>
</dbReference>
<accession>A0A418W3L3</accession>
<proteinExistence type="predicted"/>
<reference evidence="2 3" key="1">
    <citation type="submission" date="2018-09" db="EMBL/GenBank/DDBJ databases">
        <authorList>
            <person name="Zhu H."/>
        </authorList>
    </citation>
    <scope>NUCLEOTIDE SEQUENCE [LARGE SCALE GENOMIC DNA]</scope>
    <source>
        <strain evidence="2 3">K2W22B-5</strain>
    </source>
</reference>
<dbReference type="AlphaFoldDB" id="A0A418W3L3"/>
<dbReference type="GO" id="GO:0003677">
    <property type="term" value="F:DNA binding"/>
    <property type="evidence" value="ECO:0007669"/>
    <property type="project" value="InterPro"/>
</dbReference>
<feature type="domain" description="HigA2-like helix-turn-helix" evidence="1">
    <location>
        <begin position="11"/>
        <end position="88"/>
    </location>
</feature>
<name>A0A418W3L3_9PROT</name>
<organism evidence="2 3">
    <name type="scientific">Azospirillum cavernae</name>
    <dbReference type="NCBI Taxonomy" id="2320860"/>
    <lineage>
        <taxon>Bacteria</taxon>
        <taxon>Pseudomonadati</taxon>
        <taxon>Pseudomonadota</taxon>
        <taxon>Alphaproteobacteria</taxon>
        <taxon>Rhodospirillales</taxon>
        <taxon>Azospirillaceae</taxon>
        <taxon>Azospirillum</taxon>
    </lineage>
</organism>
<dbReference type="Pfam" id="PF13744">
    <property type="entry name" value="HTH_37"/>
    <property type="match status" value="1"/>
</dbReference>
<keyword evidence="3" id="KW-1185">Reference proteome</keyword>
<gene>
    <name evidence="2" type="ORF">D3877_08545</name>
</gene>
<dbReference type="InterPro" id="IPR010982">
    <property type="entry name" value="Lambda_DNA-bd_dom_sf"/>
</dbReference>
<dbReference type="EMBL" id="QYUL01000001">
    <property type="protein sequence ID" value="RJF84558.1"/>
    <property type="molecule type" value="Genomic_DNA"/>
</dbReference>
<sequence length="99" mass="10992">MSMSKVDVQGFFEEVGLADAEELAVKTQAVLVVSKGLHDQGLSQAEFGRRIGWKQPVVSSLVRGELDLFSWNRINQALKPFGKQVRIHYELADCDATEA</sequence>
<evidence type="ECO:0000313" key="3">
    <source>
        <dbReference type="Proteomes" id="UP000283458"/>
    </source>
</evidence>
<dbReference type="SUPFAM" id="SSF47413">
    <property type="entry name" value="lambda repressor-like DNA-binding domains"/>
    <property type="match status" value="1"/>
</dbReference>
<dbReference type="InterPro" id="IPR039554">
    <property type="entry name" value="HigA2-like_HTH"/>
</dbReference>
<dbReference type="Proteomes" id="UP000283458">
    <property type="component" value="Unassembled WGS sequence"/>
</dbReference>
<evidence type="ECO:0000259" key="1">
    <source>
        <dbReference type="Pfam" id="PF13744"/>
    </source>
</evidence>
<comment type="caution">
    <text evidence="2">The sequence shown here is derived from an EMBL/GenBank/DDBJ whole genome shotgun (WGS) entry which is preliminary data.</text>
</comment>
<evidence type="ECO:0000313" key="2">
    <source>
        <dbReference type="EMBL" id="RJF84558.1"/>
    </source>
</evidence>